<proteinExistence type="predicted"/>
<reference evidence="3" key="1">
    <citation type="journal article" date="2012" name="J. Microbiol. Biotechnol.">
        <title>Ramlibacter ginsenosidimutans sp. nov., with ginsenoside-converting activity.</title>
        <authorList>
            <person name="Wang L."/>
            <person name="An D.S."/>
            <person name="Kim S.G."/>
            <person name="Jin F.X."/>
            <person name="Kim S.C."/>
            <person name="Lee S.T."/>
            <person name="Im W.T."/>
        </authorList>
    </citation>
    <scope>NUCLEOTIDE SEQUENCE</scope>
    <source>
        <strain evidence="3">KACC 17527</strain>
    </source>
</reference>
<gene>
    <name evidence="3" type="ORF">JJB11_06860</name>
</gene>
<protein>
    <submittedName>
        <fullName evidence="3">SHOCT domain-containing protein</fullName>
    </submittedName>
</protein>
<dbReference type="InterPro" id="IPR018649">
    <property type="entry name" value="SHOCT"/>
</dbReference>
<name>A0A934WLQ4_9BURK</name>
<dbReference type="Proteomes" id="UP000630528">
    <property type="component" value="Unassembled WGS sequence"/>
</dbReference>
<evidence type="ECO:0000256" key="1">
    <source>
        <dbReference type="SAM" id="Phobius"/>
    </source>
</evidence>
<evidence type="ECO:0000313" key="3">
    <source>
        <dbReference type="EMBL" id="MBK6005811.1"/>
    </source>
</evidence>
<feature type="domain" description="SHOCT" evidence="2">
    <location>
        <begin position="44"/>
        <end position="70"/>
    </location>
</feature>
<dbReference type="AlphaFoldDB" id="A0A934WLQ4"/>
<keyword evidence="1" id="KW-0472">Membrane</keyword>
<keyword evidence="1" id="KW-1133">Transmembrane helix</keyword>
<sequence length="72" mass="8089">MWGWNGGGWGWFGLGHVLWWVLLFGGLLLLARSVAAGGSKRTDTALDILRERYARGEIDEAEYQARLKQLKA</sequence>
<dbReference type="Pfam" id="PF09851">
    <property type="entry name" value="SHOCT"/>
    <property type="match status" value="1"/>
</dbReference>
<reference evidence="3" key="2">
    <citation type="submission" date="2021-01" db="EMBL/GenBank/DDBJ databases">
        <authorList>
            <person name="Kang M."/>
        </authorList>
    </citation>
    <scope>NUCLEOTIDE SEQUENCE</scope>
    <source>
        <strain evidence="3">KACC 17527</strain>
    </source>
</reference>
<dbReference type="EMBL" id="JAEPWM010000002">
    <property type="protein sequence ID" value="MBK6005811.1"/>
    <property type="molecule type" value="Genomic_DNA"/>
</dbReference>
<comment type="caution">
    <text evidence="3">The sequence shown here is derived from an EMBL/GenBank/DDBJ whole genome shotgun (WGS) entry which is preliminary data.</text>
</comment>
<evidence type="ECO:0000313" key="4">
    <source>
        <dbReference type="Proteomes" id="UP000630528"/>
    </source>
</evidence>
<accession>A0A934WLQ4</accession>
<organism evidence="3 4">
    <name type="scientific">Ramlibacter ginsenosidimutans</name>
    <dbReference type="NCBI Taxonomy" id="502333"/>
    <lineage>
        <taxon>Bacteria</taxon>
        <taxon>Pseudomonadati</taxon>
        <taxon>Pseudomonadota</taxon>
        <taxon>Betaproteobacteria</taxon>
        <taxon>Burkholderiales</taxon>
        <taxon>Comamonadaceae</taxon>
        <taxon>Ramlibacter</taxon>
    </lineage>
</organism>
<evidence type="ECO:0000259" key="2">
    <source>
        <dbReference type="Pfam" id="PF09851"/>
    </source>
</evidence>
<keyword evidence="4" id="KW-1185">Reference proteome</keyword>
<feature type="transmembrane region" description="Helical" evidence="1">
    <location>
        <begin position="12"/>
        <end position="31"/>
    </location>
</feature>
<keyword evidence="1" id="KW-0812">Transmembrane</keyword>